<keyword evidence="6" id="KW-0406">Ion transport</keyword>
<dbReference type="PANTHER" id="PTHR32507">
    <property type="entry name" value="NA(+)/H(+) ANTIPORTER 1"/>
    <property type="match status" value="1"/>
</dbReference>
<keyword evidence="11" id="KW-1185">Reference proteome</keyword>
<organism evidence="10 11">
    <name type="scientific">Streptomyces albiaxialis</name>
    <dbReference type="NCBI Taxonomy" id="329523"/>
    <lineage>
        <taxon>Bacteria</taxon>
        <taxon>Bacillati</taxon>
        <taxon>Actinomycetota</taxon>
        <taxon>Actinomycetes</taxon>
        <taxon>Kitasatosporales</taxon>
        <taxon>Streptomycetaceae</taxon>
        <taxon>Streptomyces</taxon>
    </lineage>
</organism>
<dbReference type="PANTHER" id="PTHR32507:SF8">
    <property type="entry name" value="CNH1P"/>
    <property type="match status" value="1"/>
</dbReference>
<evidence type="ECO:0000256" key="8">
    <source>
        <dbReference type="SAM" id="Phobius"/>
    </source>
</evidence>
<feature type="transmembrane region" description="Helical" evidence="8">
    <location>
        <begin position="218"/>
        <end position="237"/>
    </location>
</feature>
<reference evidence="10 11" key="1">
    <citation type="journal article" date="2019" name="Int. J. Syst. Evol. Microbiol.">
        <title>The Global Catalogue of Microorganisms (GCM) 10K type strain sequencing project: providing services to taxonomists for standard genome sequencing and annotation.</title>
        <authorList>
            <consortium name="The Broad Institute Genomics Platform"/>
            <consortium name="The Broad Institute Genome Sequencing Center for Infectious Disease"/>
            <person name="Wu L."/>
            <person name="Ma J."/>
        </authorList>
    </citation>
    <scope>NUCLEOTIDE SEQUENCE [LARGE SCALE GENOMIC DNA]</scope>
    <source>
        <strain evidence="10 11">JCM 15478</strain>
    </source>
</reference>
<keyword evidence="4 8" id="KW-0812">Transmembrane</keyword>
<keyword evidence="7 8" id="KW-0472">Membrane</keyword>
<evidence type="ECO:0000313" key="11">
    <source>
        <dbReference type="Proteomes" id="UP001500016"/>
    </source>
</evidence>
<feature type="transmembrane region" description="Helical" evidence="8">
    <location>
        <begin position="92"/>
        <end position="111"/>
    </location>
</feature>
<name>A0ABN2X137_9ACTN</name>
<dbReference type="Pfam" id="PF00999">
    <property type="entry name" value="Na_H_Exchanger"/>
    <property type="match status" value="1"/>
</dbReference>
<dbReference type="EMBL" id="BAAAPE010000028">
    <property type="protein sequence ID" value="GAA2102593.1"/>
    <property type="molecule type" value="Genomic_DNA"/>
</dbReference>
<evidence type="ECO:0000259" key="9">
    <source>
        <dbReference type="Pfam" id="PF00999"/>
    </source>
</evidence>
<dbReference type="InterPro" id="IPR006153">
    <property type="entry name" value="Cation/H_exchanger_TM"/>
</dbReference>
<comment type="caution">
    <text evidence="10">The sequence shown here is derived from an EMBL/GenBank/DDBJ whole genome shotgun (WGS) entry which is preliminary data.</text>
</comment>
<accession>A0ABN2X137</accession>
<keyword evidence="3" id="KW-0050">Antiport</keyword>
<protein>
    <submittedName>
        <fullName evidence="10">Cation:proton antiporter</fullName>
    </submittedName>
</protein>
<evidence type="ECO:0000256" key="3">
    <source>
        <dbReference type="ARBA" id="ARBA00022449"/>
    </source>
</evidence>
<feature type="transmembrane region" description="Helical" evidence="8">
    <location>
        <begin position="117"/>
        <end position="138"/>
    </location>
</feature>
<dbReference type="Proteomes" id="UP001500016">
    <property type="component" value="Unassembled WGS sequence"/>
</dbReference>
<evidence type="ECO:0000256" key="7">
    <source>
        <dbReference type="ARBA" id="ARBA00023136"/>
    </source>
</evidence>
<keyword evidence="2" id="KW-0813">Transport</keyword>
<feature type="transmembrane region" description="Helical" evidence="8">
    <location>
        <begin position="150"/>
        <end position="172"/>
    </location>
</feature>
<feature type="transmembrane region" description="Helical" evidence="8">
    <location>
        <begin position="192"/>
        <end position="211"/>
    </location>
</feature>
<feature type="transmembrane region" description="Helical" evidence="8">
    <location>
        <begin position="351"/>
        <end position="370"/>
    </location>
</feature>
<evidence type="ECO:0000256" key="5">
    <source>
        <dbReference type="ARBA" id="ARBA00022989"/>
    </source>
</evidence>
<sequence length="426" mass="44804">MLPMIVCGLAVILLWTFASRLLLRGHVSGPVVMVAGGIAAGFVFGDEIGNHLDTDLAERIVQLILALLLFVDAIEVRGGFLAGERRTAARLLFLALPLSLVAAFVLGLPLLGVSSWAAVLAAACVVMPADFAPAAELLRDERLPRGLRHVLAVESGYNDGFFSPVFAFALLLLEASAETADPLSALEHAVPAAAYAVLVGVGIGAVTGFALRLSVAAGWTGLAAIRVALVVVPLLTYAVAVHVGGNGFVAAFLAGLAYKLGRRGRRGLHVESGDDPHEAAARAEPEAVDVVTALASMLMWFVFGGVAVLVLDVGFEGRWILYGLLALTVARLVPVYLAMLRGRTTWGERTLLGVLGPRGTSSIVFGLLAFNAMRDSDAVAVLYVMTVVIIGSMLLHGLLAPLCVRRFSAPGRRPRPSRPDRRSPDG</sequence>
<comment type="subcellular location">
    <subcellularLocation>
        <location evidence="1">Cell membrane</location>
        <topology evidence="1">Multi-pass membrane protein</topology>
    </subcellularLocation>
</comment>
<evidence type="ECO:0000256" key="1">
    <source>
        <dbReference type="ARBA" id="ARBA00004651"/>
    </source>
</evidence>
<evidence type="ECO:0000313" key="10">
    <source>
        <dbReference type="EMBL" id="GAA2102593.1"/>
    </source>
</evidence>
<feature type="domain" description="Cation/H+ exchanger transmembrane" evidence="9">
    <location>
        <begin position="27"/>
        <end position="399"/>
    </location>
</feature>
<evidence type="ECO:0000256" key="4">
    <source>
        <dbReference type="ARBA" id="ARBA00022692"/>
    </source>
</evidence>
<proteinExistence type="predicted"/>
<evidence type="ECO:0000256" key="6">
    <source>
        <dbReference type="ARBA" id="ARBA00023065"/>
    </source>
</evidence>
<gene>
    <name evidence="10" type="ORF">GCM10009801_76770</name>
</gene>
<feature type="transmembrane region" description="Helical" evidence="8">
    <location>
        <begin position="382"/>
        <end position="404"/>
    </location>
</feature>
<feature type="transmembrane region" description="Helical" evidence="8">
    <location>
        <begin position="290"/>
        <end position="313"/>
    </location>
</feature>
<evidence type="ECO:0000256" key="2">
    <source>
        <dbReference type="ARBA" id="ARBA00022448"/>
    </source>
</evidence>
<keyword evidence="5 8" id="KW-1133">Transmembrane helix</keyword>
<feature type="transmembrane region" description="Helical" evidence="8">
    <location>
        <begin position="60"/>
        <end position="80"/>
    </location>
</feature>
<feature type="transmembrane region" description="Helical" evidence="8">
    <location>
        <begin position="319"/>
        <end position="339"/>
    </location>
</feature>